<organism evidence="2 3">
    <name type="scientific">Taxus chinensis</name>
    <name type="common">Chinese yew</name>
    <name type="synonym">Taxus wallichiana var. chinensis</name>
    <dbReference type="NCBI Taxonomy" id="29808"/>
    <lineage>
        <taxon>Eukaryota</taxon>
        <taxon>Viridiplantae</taxon>
        <taxon>Streptophyta</taxon>
        <taxon>Embryophyta</taxon>
        <taxon>Tracheophyta</taxon>
        <taxon>Spermatophyta</taxon>
        <taxon>Pinopsida</taxon>
        <taxon>Pinidae</taxon>
        <taxon>Conifers II</taxon>
        <taxon>Cupressales</taxon>
        <taxon>Taxaceae</taxon>
        <taxon>Taxus</taxon>
    </lineage>
</organism>
<feature type="transmembrane region" description="Helical" evidence="1">
    <location>
        <begin position="27"/>
        <end position="50"/>
    </location>
</feature>
<dbReference type="Proteomes" id="UP000824469">
    <property type="component" value="Unassembled WGS sequence"/>
</dbReference>
<dbReference type="PANTHER" id="PTHR36318:SF3">
    <property type="entry name" value="OS06G0581300 PROTEIN"/>
    <property type="match status" value="1"/>
</dbReference>
<feature type="non-terminal residue" evidence="2">
    <location>
        <position position="72"/>
    </location>
</feature>
<dbReference type="EMBL" id="JAHRHJ020000002">
    <property type="protein sequence ID" value="KAH9326105.1"/>
    <property type="molecule type" value="Genomic_DNA"/>
</dbReference>
<keyword evidence="1" id="KW-0812">Transmembrane</keyword>
<proteinExistence type="predicted"/>
<dbReference type="OMA" id="WMILLIC"/>
<dbReference type="AlphaFoldDB" id="A0AA38LKS1"/>
<comment type="caution">
    <text evidence="2">The sequence shown here is derived from an EMBL/GenBank/DDBJ whole genome shotgun (WGS) entry which is preliminary data.</text>
</comment>
<keyword evidence="1" id="KW-1133">Transmembrane helix</keyword>
<evidence type="ECO:0000313" key="3">
    <source>
        <dbReference type="Proteomes" id="UP000824469"/>
    </source>
</evidence>
<reference evidence="2 3" key="1">
    <citation type="journal article" date="2021" name="Nat. Plants">
        <title>The Taxus genome provides insights into paclitaxel biosynthesis.</title>
        <authorList>
            <person name="Xiong X."/>
            <person name="Gou J."/>
            <person name="Liao Q."/>
            <person name="Li Y."/>
            <person name="Zhou Q."/>
            <person name="Bi G."/>
            <person name="Li C."/>
            <person name="Du R."/>
            <person name="Wang X."/>
            <person name="Sun T."/>
            <person name="Guo L."/>
            <person name="Liang H."/>
            <person name="Lu P."/>
            <person name="Wu Y."/>
            <person name="Zhang Z."/>
            <person name="Ro D.K."/>
            <person name="Shang Y."/>
            <person name="Huang S."/>
            <person name="Yan J."/>
        </authorList>
    </citation>
    <scope>NUCLEOTIDE SEQUENCE [LARGE SCALE GENOMIC DNA]</scope>
    <source>
        <strain evidence="2">Ta-2019</strain>
    </source>
</reference>
<dbReference type="InterPro" id="IPR009943">
    <property type="entry name" value="DUF1475"/>
</dbReference>
<evidence type="ECO:0000256" key="1">
    <source>
        <dbReference type="SAM" id="Phobius"/>
    </source>
</evidence>
<gene>
    <name evidence="2" type="ORF">KI387_006283</name>
</gene>
<evidence type="ECO:0000313" key="2">
    <source>
        <dbReference type="EMBL" id="KAH9326105.1"/>
    </source>
</evidence>
<keyword evidence="1" id="KW-0472">Membrane</keyword>
<sequence length="72" mass="8389">WMNATLLDFYLNVAAIATWVCYKESTWVGAFVWMILLICFGSLVTCWYIAIQLFKISPQDPLYLVLLKDRHA</sequence>
<accession>A0AA38LKS1</accession>
<dbReference type="Pfam" id="PF07343">
    <property type="entry name" value="DUF1475"/>
    <property type="match status" value="1"/>
</dbReference>
<keyword evidence="3" id="KW-1185">Reference proteome</keyword>
<dbReference type="PANTHER" id="PTHR36318">
    <property type="entry name" value="OS06G0581300 PROTEIN"/>
    <property type="match status" value="1"/>
</dbReference>
<protein>
    <submittedName>
        <fullName evidence="2">Uncharacterized protein</fullName>
    </submittedName>
</protein>
<feature type="non-terminal residue" evidence="2">
    <location>
        <position position="1"/>
    </location>
</feature>
<name>A0AA38LKS1_TAXCH</name>